<sequence length="42" mass="5184">MKKLKHKSNLIYKLINQQITRKEYIQALINQHHHMKKVKDNE</sequence>
<evidence type="ECO:0000313" key="1">
    <source>
        <dbReference type="EMBL" id="SJZ57667.1"/>
    </source>
</evidence>
<dbReference type="AlphaFoldDB" id="A0A1T4LSN3"/>
<reference evidence="2" key="1">
    <citation type="submission" date="2017-02" db="EMBL/GenBank/DDBJ databases">
        <authorList>
            <person name="Varghese N."/>
            <person name="Submissions S."/>
        </authorList>
    </citation>
    <scope>NUCLEOTIDE SEQUENCE [LARGE SCALE GENOMIC DNA]</scope>
    <source>
        <strain evidence="2">ATCC BAA-73</strain>
    </source>
</reference>
<evidence type="ECO:0000313" key="2">
    <source>
        <dbReference type="Proteomes" id="UP000190625"/>
    </source>
</evidence>
<organism evidence="1 2">
    <name type="scientific">Selenihalanaerobacter shriftii</name>
    <dbReference type="NCBI Taxonomy" id="142842"/>
    <lineage>
        <taxon>Bacteria</taxon>
        <taxon>Bacillati</taxon>
        <taxon>Bacillota</taxon>
        <taxon>Clostridia</taxon>
        <taxon>Halanaerobiales</taxon>
        <taxon>Halobacteroidaceae</taxon>
        <taxon>Selenihalanaerobacter</taxon>
    </lineage>
</organism>
<keyword evidence="2" id="KW-1185">Reference proteome</keyword>
<dbReference type="STRING" id="142842.SAMN02745118_01234"/>
<name>A0A1T4LSN3_9FIRM</name>
<gene>
    <name evidence="1" type="ORF">SAMN02745118_01234</name>
</gene>
<protein>
    <submittedName>
        <fullName evidence="1">Uncharacterized protein</fullName>
    </submittedName>
</protein>
<dbReference type="Proteomes" id="UP000190625">
    <property type="component" value="Unassembled WGS sequence"/>
</dbReference>
<accession>A0A1T4LSN3</accession>
<proteinExistence type="predicted"/>
<dbReference type="EMBL" id="FUWM01000009">
    <property type="protein sequence ID" value="SJZ57667.1"/>
    <property type="molecule type" value="Genomic_DNA"/>
</dbReference>
<dbReference type="RefSeq" id="WP_268794137.1">
    <property type="nucleotide sequence ID" value="NZ_FUWM01000009.1"/>
</dbReference>